<comment type="caution">
    <text evidence="8">The sequence shown here is derived from an EMBL/GenBank/DDBJ whole genome shotgun (WGS) entry which is preliminary data.</text>
</comment>
<organism evidence="8 9">
    <name type="scientific">Phytomonospora endophytica</name>
    <dbReference type="NCBI Taxonomy" id="714109"/>
    <lineage>
        <taxon>Bacteria</taxon>
        <taxon>Bacillati</taxon>
        <taxon>Actinomycetota</taxon>
        <taxon>Actinomycetes</taxon>
        <taxon>Micromonosporales</taxon>
        <taxon>Micromonosporaceae</taxon>
        <taxon>Phytomonospora</taxon>
    </lineage>
</organism>
<feature type="transmembrane region" description="Helical" evidence="6">
    <location>
        <begin position="206"/>
        <end position="227"/>
    </location>
</feature>
<evidence type="ECO:0000256" key="4">
    <source>
        <dbReference type="ARBA" id="ARBA00022989"/>
    </source>
</evidence>
<dbReference type="InterPro" id="IPR036259">
    <property type="entry name" value="MFS_trans_sf"/>
</dbReference>
<feature type="transmembrane region" description="Helical" evidence="6">
    <location>
        <begin position="330"/>
        <end position="352"/>
    </location>
</feature>
<evidence type="ECO:0000256" key="5">
    <source>
        <dbReference type="ARBA" id="ARBA00023136"/>
    </source>
</evidence>
<feature type="transmembrane region" description="Helical" evidence="6">
    <location>
        <begin position="137"/>
        <end position="159"/>
    </location>
</feature>
<comment type="subcellular location">
    <subcellularLocation>
        <location evidence="1">Cell membrane</location>
        <topology evidence="1">Multi-pass membrane protein</topology>
    </subcellularLocation>
</comment>
<evidence type="ECO:0000259" key="7">
    <source>
        <dbReference type="PROSITE" id="PS50850"/>
    </source>
</evidence>
<dbReference type="PANTHER" id="PTHR43124:SF3">
    <property type="entry name" value="CHLORAMPHENICOL EFFLUX PUMP RV0191"/>
    <property type="match status" value="1"/>
</dbReference>
<gene>
    <name evidence="8" type="ORF">HNR73_007044</name>
</gene>
<evidence type="ECO:0000256" key="3">
    <source>
        <dbReference type="ARBA" id="ARBA00022692"/>
    </source>
</evidence>
<feature type="transmembrane region" description="Helical" evidence="6">
    <location>
        <begin position="51"/>
        <end position="71"/>
    </location>
</feature>
<dbReference type="AlphaFoldDB" id="A0A841FWM4"/>
<protein>
    <submittedName>
        <fullName evidence="8">Putative MFS family arabinose efflux permease</fullName>
    </submittedName>
</protein>
<name>A0A841FWM4_9ACTN</name>
<dbReference type="EMBL" id="JACHGT010000020">
    <property type="protein sequence ID" value="MBB6039153.1"/>
    <property type="molecule type" value="Genomic_DNA"/>
</dbReference>
<dbReference type="Pfam" id="PF07690">
    <property type="entry name" value="MFS_1"/>
    <property type="match status" value="1"/>
</dbReference>
<feature type="transmembrane region" description="Helical" evidence="6">
    <location>
        <begin position="242"/>
        <end position="265"/>
    </location>
</feature>
<feature type="transmembrane region" description="Helical" evidence="6">
    <location>
        <begin position="83"/>
        <end position="100"/>
    </location>
</feature>
<feature type="transmembrane region" description="Helical" evidence="6">
    <location>
        <begin position="106"/>
        <end position="125"/>
    </location>
</feature>
<dbReference type="GO" id="GO:0005886">
    <property type="term" value="C:plasma membrane"/>
    <property type="evidence" value="ECO:0007669"/>
    <property type="project" value="UniProtKB-SubCell"/>
</dbReference>
<dbReference type="RefSeq" id="WP_184792246.1">
    <property type="nucleotide sequence ID" value="NZ_BONT01000051.1"/>
</dbReference>
<keyword evidence="9" id="KW-1185">Reference proteome</keyword>
<dbReference type="SUPFAM" id="SSF103473">
    <property type="entry name" value="MFS general substrate transporter"/>
    <property type="match status" value="1"/>
</dbReference>
<evidence type="ECO:0000313" key="8">
    <source>
        <dbReference type="EMBL" id="MBB6039153.1"/>
    </source>
</evidence>
<feature type="transmembrane region" description="Helical" evidence="6">
    <location>
        <begin position="296"/>
        <end position="318"/>
    </location>
</feature>
<dbReference type="PRINTS" id="PR01036">
    <property type="entry name" value="TCRTETB"/>
</dbReference>
<dbReference type="PANTHER" id="PTHR43124">
    <property type="entry name" value="PURINE EFFLUX PUMP PBUE"/>
    <property type="match status" value="1"/>
</dbReference>
<feature type="transmembrane region" description="Helical" evidence="6">
    <location>
        <begin position="358"/>
        <end position="379"/>
    </location>
</feature>
<sequence>MTITRHRSGAPVAAPALVALTFPVSLGISATSLLLPTAATALGVSLGAATWLLTLYGWGMALAMPLAAFIAGRFGRRTMLRTGGAALAAGAALILLGPSLPTIGVGRALIAAGAGAMVVSAMGVARDYESPTRRQRALGAISAGIGVAGALGPLVGSLVADASSWRVALALPALSLVSLPFALKAPDTERARGGFAVAVVVTDRRFLAATGLVLGLTTVYFGLVYAAPQLLTAATGWSRSSVGALLVVPGLIGAGLSWASAGAVLRFGATRVAGALALLAAGAALLAGFAGGVPPVLAASAAAAFASAAGQGVLVGAATARLAPSARTAGVGLVNFAFQFGSVVGPFALSLLSPAVGLGHGLALIALLPLAASGLAVALRERNQTV</sequence>
<evidence type="ECO:0000313" key="9">
    <source>
        <dbReference type="Proteomes" id="UP000548476"/>
    </source>
</evidence>
<evidence type="ECO:0000256" key="6">
    <source>
        <dbReference type="SAM" id="Phobius"/>
    </source>
</evidence>
<accession>A0A841FWM4</accession>
<dbReference type="InterPro" id="IPR050189">
    <property type="entry name" value="MFS_Efflux_Transporters"/>
</dbReference>
<evidence type="ECO:0000256" key="2">
    <source>
        <dbReference type="ARBA" id="ARBA00022475"/>
    </source>
</evidence>
<dbReference type="GO" id="GO:0022857">
    <property type="term" value="F:transmembrane transporter activity"/>
    <property type="evidence" value="ECO:0007669"/>
    <property type="project" value="InterPro"/>
</dbReference>
<dbReference type="InterPro" id="IPR011701">
    <property type="entry name" value="MFS"/>
</dbReference>
<dbReference type="PROSITE" id="PS50850">
    <property type="entry name" value="MFS"/>
    <property type="match status" value="1"/>
</dbReference>
<keyword evidence="4 6" id="KW-1133">Transmembrane helix</keyword>
<keyword evidence="5 6" id="KW-0472">Membrane</keyword>
<dbReference type="InterPro" id="IPR020846">
    <property type="entry name" value="MFS_dom"/>
</dbReference>
<reference evidence="8 9" key="1">
    <citation type="submission" date="2020-08" db="EMBL/GenBank/DDBJ databases">
        <title>Genomic Encyclopedia of Type Strains, Phase IV (KMG-IV): sequencing the most valuable type-strain genomes for metagenomic binning, comparative biology and taxonomic classification.</title>
        <authorList>
            <person name="Goeker M."/>
        </authorList>
    </citation>
    <scope>NUCLEOTIDE SEQUENCE [LARGE SCALE GENOMIC DNA]</scope>
    <source>
        <strain evidence="8 9">YIM 65646</strain>
    </source>
</reference>
<proteinExistence type="predicted"/>
<feature type="domain" description="Major facilitator superfamily (MFS) profile" evidence="7">
    <location>
        <begin position="11"/>
        <end position="384"/>
    </location>
</feature>
<feature type="transmembrane region" description="Helical" evidence="6">
    <location>
        <begin position="272"/>
        <end position="290"/>
    </location>
</feature>
<evidence type="ECO:0000256" key="1">
    <source>
        <dbReference type="ARBA" id="ARBA00004651"/>
    </source>
</evidence>
<keyword evidence="2" id="KW-1003">Cell membrane</keyword>
<keyword evidence="3 6" id="KW-0812">Transmembrane</keyword>
<dbReference type="Proteomes" id="UP000548476">
    <property type="component" value="Unassembled WGS sequence"/>
</dbReference>
<feature type="transmembrane region" description="Helical" evidence="6">
    <location>
        <begin position="165"/>
        <end position="185"/>
    </location>
</feature>
<dbReference type="Gene3D" id="1.20.1250.20">
    <property type="entry name" value="MFS general substrate transporter like domains"/>
    <property type="match status" value="1"/>
</dbReference>